<dbReference type="PANTHER" id="PTHR45691">
    <property type="entry name" value="PROTEIN DIAPHANOUS"/>
    <property type="match status" value="1"/>
</dbReference>
<dbReference type="SMART" id="SM01140">
    <property type="entry name" value="Drf_GBD"/>
    <property type="match status" value="1"/>
</dbReference>
<evidence type="ECO:0000313" key="3">
    <source>
        <dbReference type="Proteomes" id="UP000814243"/>
    </source>
</evidence>
<evidence type="ECO:0000313" key="2">
    <source>
        <dbReference type="EMBL" id="KAH9630906.1"/>
    </source>
</evidence>
<protein>
    <recommendedName>
        <fullName evidence="1">Formin GTPase-binding domain-containing protein</fullName>
    </recommendedName>
</protein>
<dbReference type="GO" id="GO:0030041">
    <property type="term" value="P:actin filament polymerization"/>
    <property type="evidence" value="ECO:0007669"/>
    <property type="project" value="TreeGrafter"/>
</dbReference>
<comment type="caution">
    <text evidence="2">The sequence shown here is derived from an EMBL/GenBank/DDBJ whole genome shotgun (WGS) entry which is preliminary data.</text>
</comment>
<dbReference type="InterPro" id="IPR051412">
    <property type="entry name" value="Formin_Homology_Diaphanous_sf"/>
</dbReference>
<gene>
    <name evidence="2" type="ORF">HF086_014647</name>
</gene>
<sequence>MLADMNLNEEKKEPLRKYPRDQKKKMLVAYKFVNTQEGRSKFEKPSDYVTYLNQPELSVGKLHGCLENLRISLTNNPLSWIEEFGTKGIESLLTTLNQCYTNDSRYDRVQYECIRCLSAILNNTVGIRTMFECREALPVLARSLDARKPHCALEAAKTGCMQLMNAIITEPEELEFRLHLRSEFMRTGLYDLIDELRSGAEGARQIQMNVFDTHAAADQDEFLAKFDDVR</sequence>
<feature type="domain" description="Formin GTPase-binding" evidence="1">
    <location>
        <begin position="1"/>
        <end position="169"/>
    </location>
</feature>
<accession>A0A922M6V9</accession>
<dbReference type="GO" id="GO:0005884">
    <property type="term" value="C:actin filament"/>
    <property type="evidence" value="ECO:0007669"/>
    <property type="project" value="TreeGrafter"/>
</dbReference>
<dbReference type="EMBL" id="JACEFF010000805">
    <property type="protein sequence ID" value="KAH9630906.1"/>
    <property type="molecule type" value="Genomic_DNA"/>
</dbReference>
<dbReference type="Gene3D" id="1.10.20.40">
    <property type="entry name" value="Formin, diaphanous GTPase-binding domain"/>
    <property type="match status" value="1"/>
</dbReference>
<dbReference type="AlphaFoldDB" id="A0A922M6V9"/>
<dbReference type="GO" id="GO:0003779">
    <property type="term" value="F:actin binding"/>
    <property type="evidence" value="ECO:0007669"/>
    <property type="project" value="InterPro"/>
</dbReference>
<organism evidence="2 3">
    <name type="scientific">Spodoptera exigua</name>
    <name type="common">Beet armyworm</name>
    <name type="synonym">Noctua fulgens</name>
    <dbReference type="NCBI Taxonomy" id="7107"/>
    <lineage>
        <taxon>Eukaryota</taxon>
        <taxon>Metazoa</taxon>
        <taxon>Ecdysozoa</taxon>
        <taxon>Arthropoda</taxon>
        <taxon>Hexapoda</taxon>
        <taxon>Insecta</taxon>
        <taxon>Pterygota</taxon>
        <taxon>Neoptera</taxon>
        <taxon>Endopterygota</taxon>
        <taxon>Lepidoptera</taxon>
        <taxon>Glossata</taxon>
        <taxon>Ditrysia</taxon>
        <taxon>Noctuoidea</taxon>
        <taxon>Noctuidae</taxon>
        <taxon>Amphipyrinae</taxon>
        <taxon>Spodoptera</taxon>
    </lineage>
</organism>
<dbReference type="Pfam" id="PF06371">
    <property type="entry name" value="Drf_GBD"/>
    <property type="match status" value="1"/>
</dbReference>
<dbReference type="InterPro" id="IPR016024">
    <property type="entry name" value="ARM-type_fold"/>
</dbReference>
<dbReference type="InterPro" id="IPR010473">
    <property type="entry name" value="GTPase-bd"/>
</dbReference>
<proteinExistence type="predicted"/>
<evidence type="ECO:0000259" key="1">
    <source>
        <dbReference type="SMART" id="SM01140"/>
    </source>
</evidence>
<dbReference type="PANTHER" id="PTHR45691:SF6">
    <property type="entry name" value="PROTEIN DIAPHANOUS"/>
    <property type="match status" value="1"/>
</dbReference>
<dbReference type="InterPro" id="IPR044933">
    <property type="entry name" value="DIA_GBD_sf"/>
</dbReference>
<dbReference type="Gene3D" id="1.25.10.10">
    <property type="entry name" value="Leucine-rich Repeat Variant"/>
    <property type="match status" value="2"/>
</dbReference>
<reference evidence="2" key="1">
    <citation type="journal article" date="2021" name="G3 (Bethesda)">
        <title>Genome and transcriptome analysis of the beet armyworm Spodoptera exigua reveals targets for pest control. .</title>
        <authorList>
            <person name="Simon S."/>
            <person name="Breeschoten T."/>
            <person name="Jansen H.J."/>
            <person name="Dirks R.P."/>
            <person name="Schranz M.E."/>
            <person name="Ros V.I.D."/>
        </authorList>
    </citation>
    <scope>NUCLEOTIDE SEQUENCE</scope>
    <source>
        <strain evidence="2">TB_SE_WUR_2020</strain>
    </source>
</reference>
<dbReference type="SUPFAM" id="SSF48371">
    <property type="entry name" value="ARM repeat"/>
    <property type="match status" value="1"/>
</dbReference>
<dbReference type="GO" id="GO:0031267">
    <property type="term" value="F:small GTPase binding"/>
    <property type="evidence" value="ECO:0007669"/>
    <property type="project" value="InterPro"/>
</dbReference>
<name>A0A922M6V9_SPOEX</name>
<dbReference type="InterPro" id="IPR011989">
    <property type="entry name" value="ARM-like"/>
</dbReference>
<dbReference type="Proteomes" id="UP000814243">
    <property type="component" value="Unassembled WGS sequence"/>
</dbReference>